<proteinExistence type="predicted"/>
<accession>A8IDM8</accession>
<evidence type="ECO:0000259" key="1">
    <source>
        <dbReference type="Pfam" id="PF06568"/>
    </source>
</evidence>
<dbReference type="HOGENOM" id="CLU_2115952_0_0_5"/>
<evidence type="ECO:0000313" key="3">
    <source>
        <dbReference type="Proteomes" id="UP000000270"/>
    </source>
</evidence>
<reference evidence="2 3" key="4">
    <citation type="journal article" date="2009" name="Appl. Environ. Microbiol.">
        <title>Comparative genome-wide transcriptional profiling of Azorhizobium caulinodans ORS571 grown under free-living and symbiotic conditions.</title>
        <authorList>
            <person name="Tsukada S."/>
            <person name="Aono T."/>
            <person name="Akiba N."/>
            <person name="Lee KB."/>
            <person name="Liu CT."/>
            <person name="Toyazaki H."/>
            <person name="Oyaizu H."/>
        </authorList>
    </citation>
    <scope>NUCLEOTIDE SEQUENCE [LARGE SCALE GENOMIC DNA]</scope>
    <source>
        <strain evidence="3">ATCC 43989 / DSM 5975 / JCM 20966 / LMG 6465 / NBRC 14845 / NCIMB 13405 / ORS 571</strain>
    </source>
</reference>
<dbReference type="EMBL" id="AP009384">
    <property type="protein sequence ID" value="BAF88963.1"/>
    <property type="molecule type" value="Genomic_DNA"/>
</dbReference>
<dbReference type="AlphaFoldDB" id="A8IDM8"/>
<protein>
    <submittedName>
        <fullName evidence="2">Uncharacterized conserved small protein</fullName>
    </submittedName>
</protein>
<dbReference type="Proteomes" id="UP000000270">
    <property type="component" value="Chromosome"/>
</dbReference>
<dbReference type="InterPro" id="IPR009506">
    <property type="entry name" value="YjiS-like"/>
</dbReference>
<reference evidence="2 3" key="5">
    <citation type="journal article" date="2010" name="Appl. Environ. Microbiol.">
        <title>phrR-like gene praR of Azorhizobium caulinodans ORS571 is essential for symbiosis with Sesbania rostrata and is involved in expression of reb genes.</title>
        <authorList>
            <person name="Akiba N."/>
            <person name="Aono T."/>
            <person name="Toyazaki H."/>
            <person name="Sato S."/>
            <person name="Oyaizu H."/>
        </authorList>
    </citation>
    <scope>NUCLEOTIDE SEQUENCE [LARGE SCALE GENOMIC DNA]</scope>
    <source>
        <strain evidence="3">ATCC 43989 / DSM 5975 / JCM 20966 / LMG 6465 / NBRC 14845 / NCIMB 13405 / ORS 571</strain>
    </source>
</reference>
<reference evidence="2 3" key="1">
    <citation type="journal article" date="2007" name="Appl. Environ. Microbiol.">
        <title>Rhizobial factors required for stem nodule maturation and maintenance in Sesbania rostrata-Azorhizobium caulinodans ORS571 symbiosis.</title>
        <authorList>
            <person name="Suzuki S."/>
            <person name="Aono T."/>
            <person name="Lee KB."/>
            <person name="Suzuki T."/>
            <person name="Liu CT."/>
            <person name="Miwa H."/>
            <person name="Wakao S."/>
            <person name="Iki T."/>
            <person name="Oyaizu H."/>
        </authorList>
    </citation>
    <scope>NUCLEOTIDE SEQUENCE [LARGE SCALE GENOMIC DNA]</scope>
    <source>
        <strain evidence="3">ATCC 43989 / DSM 5975 / JCM 20966 / LMG 6465 / NBRC 14845 / NCIMB 13405 / ORS 571</strain>
    </source>
</reference>
<feature type="domain" description="YjiS-like" evidence="1">
    <location>
        <begin position="35"/>
        <end position="70"/>
    </location>
</feature>
<reference evidence="3" key="2">
    <citation type="submission" date="2007-04" db="EMBL/GenBank/DDBJ databases">
        <title>Complete genome sequence of the nitrogen-fixing bacterium Azorhizobium caulinodans ORS571.</title>
        <authorList>
            <person name="Lee K.B."/>
            <person name="Backer P.D."/>
            <person name="Aono T."/>
            <person name="Liu C.T."/>
            <person name="Suzuki S."/>
            <person name="Suzuki T."/>
            <person name="Kaneko T."/>
            <person name="Yamada M."/>
            <person name="Tabata S."/>
            <person name="Kupfer D.M."/>
            <person name="Najar F.Z."/>
            <person name="Wiley G.B."/>
            <person name="Roe B."/>
            <person name="Binnewies T."/>
            <person name="Ussery D."/>
            <person name="Vereecke D."/>
            <person name="Gevers D."/>
            <person name="Holsters M."/>
            <person name="Oyaizu H."/>
        </authorList>
    </citation>
    <scope>NUCLEOTIDE SEQUENCE [LARGE SCALE GENOMIC DNA]</scope>
    <source>
        <strain evidence="3">ATCC 43989 / DSM 5975 / JCM 20966 / LMG 6465 / NBRC 14845 / NCIMB 13405 / ORS 571</strain>
    </source>
</reference>
<reference evidence="2 3" key="6">
    <citation type="journal article" date="2011" name="Appl. Environ. Microbiol.">
        <title>Involvement of the azorhizobial chromosome partition gene (parA) in the onset of bacteroid differentiation during Sesbania rostrata stem nodule development.</title>
        <authorList>
            <person name="Liu CT."/>
            <person name="Lee KB."/>
            <person name="Wang YS."/>
            <person name="Peng MH."/>
            <person name="Lee KT."/>
            <person name="Suzuki S."/>
            <person name="Suzuki T."/>
            <person name="Oyaizu H."/>
        </authorList>
    </citation>
    <scope>NUCLEOTIDE SEQUENCE [LARGE SCALE GENOMIC DNA]</scope>
    <source>
        <strain evidence="3">ATCC 43989 / DSM 5975 / JCM 20966 / LMG 6465 / NBRC 14845 / NCIMB 13405 / ORS 571</strain>
    </source>
</reference>
<dbReference type="eggNOG" id="COG5457">
    <property type="taxonomic scope" value="Bacteria"/>
</dbReference>
<dbReference type="Pfam" id="PF06568">
    <property type="entry name" value="YjiS-like"/>
    <property type="match status" value="1"/>
</dbReference>
<reference evidence="2 3" key="3">
    <citation type="journal article" date="2008" name="BMC Genomics">
        <title>The genome of the versatile nitrogen fixer Azorhizobium caulinodans ORS571.</title>
        <authorList>
            <person name="Lee KB."/>
            <person name="Backer P.D."/>
            <person name="Aono T."/>
            <person name="Liu CT."/>
            <person name="Suzuki S."/>
            <person name="Suzuki T."/>
            <person name="Kaneko T."/>
            <person name="Yamada M."/>
            <person name="Tabata S."/>
            <person name="Kupfer D.M."/>
            <person name="Najar F.Z."/>
            <person name="Wiley G.B."/>
            <person name="Roe B."/>
            <person name="Binnewies T.T."/>
            <person name="Ussery D.W."/>
            <person name="D'Haeze W."/>
            <person name="Herder J.D."/>
            <person name="Gevers D."/>
            <person name="Vereecke D."/>
            <person name="Holsters M."/>
            <person name="Oyaizu H."/>
        </authorList>
    </citation>
    <scope>NUCLEOTIDE SEQUENCE [LARGE SCALE GENOMIC DNA]</scope>
    <source>
        <strain evidence="3">ATCC 43989 / DSM 5975 / JCM 20966 / LMG 6465 / NBRC 14845 / NCIMB 13405 / ORS 571</strain>
    </source>
</reference>
<gene>
    <name evidence="2" type="ordered locus">AZC_2965</name>
</gene>
<name>A8IDM8_AZOC5</name>
<keyword evidence="3" id="KW-1185">Reference proteome</keyword>
<evidence type="ECO:0000313" key="2">
    <source>
        <dbReference type="EMBL" id="BAF88963.1"/>
    </source>
</evidence>
<dbReference type="KEGG" id="azc:AZC_2965"/>
<sequence length="114" mass="12886">MMESDMATFGENSSAFYAPVSVRFGLAARALVRTVRNITRAMIHRRDVATLGEMSDAMLKDIGLDRSDLRDAAASPWWSDPTDVLVTRSVERQAARRLVQRELLRHRGLPEKGW</sequence>
<organism evidence="2 3">
    <name type="scientific">Azorhizobium caulinodans (strain ATCC 43989 / DSM 5975 / JCM 20966 / LMG 6465 / NBRC 14845 / NCIMB 13405 / ORS 571)</name>
    <dbReference type="NCBI Taxonomy" id="438753"/>
    <lineage>
        <taxon>Bacteria</taxon>
        <taxon>Pseudomonadati</taxon>
        <taxon>Pseudomonadota</taxon>
        <taxon>Alphaproteobacteria</taxon>
        <taxon>Hyphomicrobiales</taxon>
        <taxon>Xanthobacteraceae</taxon>
        <taxon>Azorhizobium</taxon>
    </lineage>
</organism>